<dbReference type="EMBL" id="ACBX02000029">
    <property type="protein sequence ID" value="EFB34770.1"/>
    <property type="molecule type" value="Genomic_DNA"/>
</dbReference>
<evidence type="ECO:0008006" key="3">
    <source>
        <dbReference type="Google" id="ProtNLM"/>
    </source>
</evidence>
<dbReference type="HOGENOM" id="CLU_2181506_0_0_10"/>
<name>D1PEU4_9BACT</name>
<evidence type="ECO:0000313" key="1">
    <source>
        <dbReference type="EMBL" id="EFB34770.1"/>
    </source>
</evidence>
<comment type="caution">
    <text evidence="1">The sequence shown here is derived from an EMBL/GenBank/DDBJ whole genome shotgun (WGS) entry which is preliminary data.</text>
</comment>
<keyword evidence="2" id="KW-1185">Reference proteome</keyword>
<reference evidence="1" key="1">
    <citation type="submission" date="2009-11" db="EMBL/GenBank/DDBJ databases">
        <authorList>
            <person name="Weinstock G."/>
            <person name="Sodergren E."/>
            <person name="Clifton S."/>
            <person name="Fulton L."/>
            <person name="Fulton B."/>
            <person name="Courtney L."/>
            <person name="Fronick C."/>
            <person name="Harrison M."/>
            <person name="Strong C."/>
            <person name="Farmer C."/>
            <person name="Delahaunty K."/>
            <person name="Markovic C."/>
            <person name="Hall O."/>
            <person name="Minx P."/>
            <person name="Tomlinson C."/>
            <person name="Mitreva M."/>
            <person name="Nelson J."/>
            <person name="Hou S."/>
            <person name="Wollam A."/>
            <person name="Pepin K.H."/>
            <person name="Johnson M."/>
            <person name="Bhonagiri V."/>
            <person name="Nash W.E."/>
            <person name="Warren W."/>
            <person name="Chinwalla A."/>
            <person name="Mardis E.R."/>
            <person name="Wilson R.K."/>
        </authorList>
    </citation>
    <scope>NUCLEOTIDE SEQUENCE [LARGE SCALE GENOMIC DNA]</scope>
    <source>
        <strain evidence="1">DSM 18205</strain>
    </source>
</reference>
<evidence type="ECO:0000313" key="2">
    <source>
        <dbReference type="Proteomes" id="UP000004477"/>
    </source>
</evidence>
<dbReference type="Proteomes" id="UP000004477">
    <property type="component" value="Unassembled WGS sequence"/>
</dbReference>
<proteinExistence type="predicted"/>
<accession>D1PEU4</accession>
<organism evidence="1 2">
    <name type="scientific">Segatella copri DSM 18205</name>
    <dbReference type="NCBI Taxonomy" id="537011"/>
    <lineage>
        <taxon>Bacteria</taxon>
        <taxon>Pseudomonadati</taxon>
        <taxon>Bacteroidota</taxon>
        <taxon>Bacteroidia</taxon>
        <taxon>Bacteroidales</taxon>
        <taxon>Prevotellaceae</taxon>
        <taxon>Segatella</taxon>
    </lineage>
</organism>
<dbReference type="AlphaFoldDB" id="D1PEU4"/>
<dbReference type="PaxDb" id="537011-PREVCOP_05750"/>
<sequence>MSLLNCIFASGQLKEGEMYDVDFYHQFIETEKYDAKPAYKKFFGYRPGVAVIGDLIVGIENSDGNTNVRFHQKDTLKSEQNGLTINRFRADCGSCSEEIVEERNVSSMI</sequence>
<protein>
    <recommendedName>
        <fullName evidence="3">IS1380 family transposase</fullName>
    </recommendedName>
</protein>
<dbReference type="STRING" id="537011.PREVCOP_05750"/>
<gene>
    <name evidence="1" type="ORF">PREVCOP_05750</name>
</gene>